<evidence type="ECO:0000256" key="6">
    <source>
        <dbReference type="RuleBase" id="RU000461"/>
    </source>
</evidence>
<dbReference type="PRINTS" id="PR00385">
    <property type="entry name" value="P450"/>
</dbReference>
<keyword evidence="2 5" id="KW-0349">Heme</keyword>
<dbReference type="Pfam" id="PF00067">
    <property type="entry name" value="p450"/>
    <property type="match status" value="1"/>
</dbReference>
<protein>
    <submittedName>
        <fullName evidence="8">Uu.00g098570.m01.CDS01</fullName>
    </submittedName>
</protein>
<keyword evidence="3 5" id="KW-0479">Metal-binding</keyword>
<dbReference type="InterPro" id="IPR017972">
    <property type="entry name" value="Cyt_P450_CS"/>
</dbReference>
<evidence type="ECO:0000256" key="4">
    <source>
        <dbReference type="ARBA" id="ARBA00023004"/>
    </source>
</evidence>
<dbReference type="PROSITE" id="PS00086">
    <property type="entry name" value="CYTOCHROME_P450"/>
    <property type="match status" value="1"/>
</dbReference>
<evidence type="ECO:0000313" key="9">
    <source>
        <dbReference type="Proteomes" id="UP001295740"/>
    </source>
</evidence>
<evidence type="ECO:0000256" key="2">
    <source>
        <dbReference type="ARBA" id="ARBA00022617"/>
    </source>
</evidence>
<dbReference type="CDD" id="cd11061">
    <property type="entry name" value="CYP67-like"/>
    <property type="match status" value="1"/>
</dbReference>
<dbReference type="AlphaFoldDB" id="A0AAI8V7K0"/>
<organism evidence="8 9">
    <name type="scientific">Anthostomella pinea</name>
    <dbReference type="NCBI Taxonomy" id="933095"/>
    <lineage>
        <taxon>Eukaryota</taxon>
        <taxon>Fungi</taxon>
        <taxon>Dikarya</taxon>
        <taxon>Ascomycota</taxon>
        <taxon>Pezizomycotina</taxon>
        <taxon>Sordariomycetes</taxon>
        <taxon>Xylariomycetidae</taxon>
        <taxon>Xylariales</taxon>
        <taxon>Xylariaceae</taxon>
        <taxon>Anthostomella</taxon>
    </lineage>
</organism>
<gene>
    <name evidence="8" type="ORF">KHLLAP_LOCUS2931</name>
</gene>
<feature type="compositionally biased region" description="Basic and acidic residues" evidence="7">
    <location>
        <begin position="504"/>
        <end position="513"/>
    </location>
</feature>
<dbReference type="GO" id="GO:0004497">
    <property type="term" value="F:monooxygenase activity"/>
    <property type="evidence" value="ECO:0007669"/>
    <property type="project" value="UniProtKB-KW"/>
</dbReference>
<evidence type="ECO:0000256" key="5">
    <source>
        <dbReference type="PIRSR" id="PIRSR602401-1"/>
    </source>
</evidence>
<dbReference type="Proteomes" id="UP001295740">
    <property type="component" value="Unassembled WGS sequence"/>
</dbReference>
<dbReference type="InterPro" id="IPR050121">
    <property type="entry name" value="Cytochrome_P450_monoxygenase"/>
</dbReference>
<dbReference type="EMBL" id="CAUWAG010000004">
    <property type="protein sequence ID" value="CAJ2502463.1"/>
    <property type="molecule type" value="Genomic_DNA"/>
</dbReference>
<name>A0AAI8V7K0_9PEZI</name>
<feature type="region of interest" description="Disordered" evidence="7">
    <location>
        <begin position="492"/>
        <end position="513"/>
    </location>
</feature>
<dbReference type="GO" id="GO:0020037">
    <property type="term" value="F:heme binding"/>
    <property type="evidence" value="ECO:0007669"/>
    <property type="project" value="InterPro"/>
</dbReference>
<dbReference type="SUPFAM" id="SSF48264">
    <property type="entry name" value="Cytochrome P450"/>
    <property type="match status" value="1"/>
</dbReference>
<evidence type="ECO:0000313" key="8">
    <source>
        <dbReference type="EMBL" id="CAJ2502463.1"/>
    </source>
</evidence>
<dbReference type="PRINTS" id="PR00463">
    <property type="entry name" value="EP450I"/>
</dbReference>
<dbReference type="InterPro" id="IPR002401">
    <property type="entry name" value="Cyt_P450_E_grp-I"/>
</dbReference>
<dbReference type="GO" id="GO:0016705">
    <property type="term" value="F:oxidoreductase activity, acting on paired donors, with incorporation or reduction of molecular oxygen"/>
    <property type="evidence" value="ECO:0007669"/>
    <property type="project" value="InterPro"/>
</dbReference>
<comment type="cofactor">
    <cofactor evidence="1 5">
        <name>heme</name>
        <dbReference type="ChEBI" id="CHEBI:30413"/>
    </cofactor>
</comment>
<reference evidence="8" key="1">
    <citation type="submission" date="2023-10" db="EMBL/GenBank/DDBJ databases">
        <authorList>
            <person name="Hackl T."/>
        </authorList>
    </citation>
    <scope>NUCLEOTIDE SEQUENCE</scope>
</reference>
<dbReference type="PANTHER" id="PTHR24305:SF226">
    <property type="entry name" value="CYTOCHROME P450 MONOOXYGENASE"/>
    <property type="match status" value="1"/>
</dbReference>
<dbReference type="PANTHER" id="PTHR24305">
    <property type="entry name" value="CYTOCHROME P450"/>
    <property type="match status" value="1"/>
</dbReference>
<dbReference type="InterPro" id="IPR036396">
    <property type="entry name" value="Cyt_P450_sf"/>
</dbReference>
<comment type="caution">
    <text evidence="8">The sequence shown here is derived from an EMBL/GenBank/DDBJ whole genome shotgun (WGS) entry which is preliminary data.</text>
</comment>
<sequence length="513" mass="58432">MVNVRQSVFFSASTAFYFTHCVGIQGPFQLGFLVFTAPTMLIIPTSIGEHGRTMWTMGPNKLVFNTVQALHDIYRNERFTKSHAYLVGSSEPGVYGIFNAIDKQLHQRKRNLVSRVLNERSMRSFEPIMQHQVNILVQQLRRSCDGSQPRPVNMTERLKYLAMDIMGQLAFSFPLKLQTETTHRSVVASKAHFYLNLGMQLPFLGTLSLVRLPFLRSQFRGGSYFKSLETMLRSRIAGRDNKQDLLYLTDRLSVSEDDEVLLREMESEAVFFLSAGSDTISTTLCAVFFYLSRNPECYRKLTHEIHSTFNSESDIRNGPQLTNCHYMRACIDEALRMSPPLPGTLWREEAFEYRNAAEPFMVDGHIVPRGTQIGVNAYAMHHNEEYFPDSFTYKPERWLPDSPEAARNNRNAFAAFSTGSRGCVGKAMAYLEASLVVAKTLWYFDFEQASDTAETVGGPTPWERENGERGTEEFELRDMFVADHDGPHLVFRPRQTNIGGDFGANRDEKTSSL</sequence>
<feature type="binding site" description="axial binding residue" evidence="5">
    <location>
        <position position="423"/>
    </location>
    <ligand>
        <name>heme</name>
        <dbReference type="ChEBI" id="CHEBI:30413"/>
    </ligand>
    <ligandPart>
        <name>Fe</name>
        <dbReference type="ChEBI" id="CHEBI:18248"/>
    </ligandPart>
</feature>
<keyword evidence="9" id="KW-1185">Reference proteome</keyword>
<dbReference type="GO" id="GO:0005506">
    <property type="term" value="F:iron ion binding"/>
    <property type="evidence" value="ECO:0007669"/>
    <property type="project" value="InterPro"/>
</dbReference>
<keyword evidence="4 5" id="KW-0408">Iron</keyword>
<evidence type="ECO:0000256" key="7">
    <source>
        <dbReference type="SAM" id="MobiDB-lite"/>
    </source>
</evidence>
<accession>A0AAI8V7K0</accession>
<keyword evidence="6" id="KW-0503">Monooxygenase</keyword>
<dbReference type="InterPro" id="IPR001128">
    <property type="entry name" value="Cyt_P450"/>
</dbReference>
<dbReference type="Gene3D" id="1.10.630.10">
    <property type="entry name" value="Cytochrome P450"/>
    <property type="match status" value="1"/>
</dbReference>
<proteinExistence type="inferred from homology"/>
<comment type="similarity">
    <text evidence="6">Belongs to the cytochrome P450 family.</text>
</comment>
<keyword evidence="6" id="KW-0560">Oxidoreductase</keyword>
<evidence type="ECO:0000256" key="3">
    <source>
        <dbReference type="ARBA" id="ARBA00022723"/>
    </source>
</evidence>
<evidence type="ECO:0000256" key="1">
    <source>
        <dbReference type="ARBA" id="ARBA00001971"/>
    </source>
</evidence>